<dbReference type="InterPro" id="IPR036259">
    <property type="entry name" value="MFS_trans_sf"/>
</dbReference>
<evidence type="ECO:0000313" key="8">
    <source>
        <dbReference type="EMBL" id="KAK9417248.1"/>
    </source>
</evidence>
<feature type="transmembrane region" description="Helical" evidence="6">
    <location>
        <begin position="522"/>
        <end position="543"/>
    </location>
</feature>
<evidence type="ECO:0000256" key="5">
    <source>
        <dbReference type="SAM" id="MobiDB-lite"/>
    </source>
</evidence>
<dbReference type="InterPro" id="IPR020846">
    <property type="entry name" value="MFS_dom"/>
</dbReference>
<feature type="transmembrane region" description="Helical" evidence="6">
    <location>
        <begin position="158"/>
        <end position="176"/>
    </location>
</feature>
<feature type="transmembrane region" description="Helical" evidence="6">
    <location>
        <begin position="130"/>
        <end position="152"/>
    </location>
</feature>
<feature type="compositionally biased region" description="Polar residues" evidence="5">
    <location>
        <begin position="1"/>
        <end position="11"/>
    </location>
</feature>
<organism evidence="8 9">
    <name type="scientific">Seiridium unicorne</name>
    <dbReference type="NCBI Taxonomy" id="138068"/>
    <lineage>
        <taxon>Eukaryota</taxon>
        <taxon>Fungi</taxon>
        <taxon>Dikarya</taxon>
        <taxon>Ascomycota</taxon>
        <taxon>Pezizomycotina</taxon>
        <taxon>Sordariomycetes</taxon>
        <taxon>Xylariomycetidae</taxon>
        <taxon>Amphisphaeriales</taxon>
        <taxon>Sporocadaceae</taxon>
        <taxon>Seiridium</taxon>
    </lineage>
</organism>
<feature type="transmembrane region" description="Helical" evidence="6">
    <location>
        <begin position="103"/>
        <end position="123"/>
    </location>
</feature>
<evidence type="ECO:0000313" key="9">
    <source>
        <dbReference type="Proteomes" id="UP001408356"/>
    </source>
</evidence>
<dbReference type="PROSITE" id="PS50850">
    <property type="entry name" value="MFS"/>
    <property type="match status" value="1"/>
</dbReference>
<name>A0ABR2URF3_9PEZI</name>
<reference evidence="8 9" key="1">
    <citation type="journal article" date="2024" name="J. Plant Pathol.">
        <title>Sequence and assembly of the genome of Seiridium unicorne, isolate CBS 538.82, causal agent of cypress canker disease.</title>
        <authorList>
            <person name="Scali E."/>
            <person name="Rocca G.D."/>
            <person name="Danti R."/>
            <person name="Garbelotto M."/>
            <person name="Barberini S."/>
            <person name="Baroncelli R."/>
            <person name="Emiliani G."/>
        </authorList>
    </citation>
    <scope>NUCLEOTIDE SEQUENCE [LARGE SCALE GENOMIC DNA]</scope>
    <source>
        <strain evidence="8 9">BM-138-508</strain>
    </source>
</reference>
<keyword evidence="2 6" id="KW-0812">Transmembrane</keyword>
<dbReference type="Pfam" id="PF07690">
    <property type="entry name" value="MFS_1"/>
    <property type="match status" value="1"/>
</dbReference>
<feature type="transmembrane region" description="Helical" evidence="6">
    <location>
        <begin position="392"/>
        <end position="411"/>
    </location>
</feature>
<comment type="subcellular location">
    <subcellularLocation>
        <location evidence="1">Membrane</location>
        <topology evidence="1">Multi-pass membrane protein</topology>
    </subcellularLocation>
</comment>
<accession>A0ABR2URF3</accession>
<feature type="transmembrane region" description="Helical" evidence="6">
    <location>
        <begin position="364"/>
        <end position="385"/>
    </location>
</feature>
<evidence type="ECO:0000256" key="4">
    <source>
        <dbReference type="ARBA" id="ARBA00023136"/>
    </source>
</evidence>
<gene>
    <name evidence="8" type="ORF">SUNI508_09052</name>
</gene>
<evidence type="ECO:0000259" key="7">
    <source>
        <dbReference type="PROSITE" id="PS50850"/>
    </source>
</evidence>
<evidence type="ECO:0000256" key="1">
    <source>
        <dbReference type="ARBA" id="ARBA00004141"/>
    </source>
</evidence>
<evidence type="ECO:0000256" key="3">
    <source>
        <dbReference type="ARBA" id="ARBA00022989"/>
    </source>
</evidence>
<feature type="transmembrane region" description="Helical" evidence="6">
    <location>
        <begin position="58"/>
        <end position="83"/>
    </location>
</feature>
<keyword evidence="9" id="KW-1185">Reference proteome</keyword>
<evidence type="ECO:0000256" key="6">
    <source>
        <dbReference type="SAM" id="Phobius"/>
    </source>
</evidence>
<keyword evidence="4 6" id="KW-0472">Membrane</keyword>
<dbReference type="PANTHER" id="PTHR23501">
    <property type="entry name" value="MAJOR FACILITATOR SUPERFAMILY"/>
    <property type="match status" value="1"/>
</dbReference>
<feature type="transmembrane region" description="Helical" evidence="6">
    <location>
        <begin position="254"/>
        <end position="276"/>
    </location>
</feature>
<dbReference type="CDD" id="cd17502">
    <property type="entry name" value="MFS_Azr1_MDR_like"/>
    <property type="match status" value="1"/>
</dbReference>
<proteinExistence type="predicted"/>
<feature type="region of interest" description="Disordered" evidence="5">
    <location>
        <begin position="1"/>
        <end position="42"/>
    </location>
</feature>
<feature type="transmembrane region" description="Helical" evidence="6">
    <location>
        <begin position="211"/>
        <end position="234"/>
    </location>
</feature>
<evidence type="ECO:0000256" key="2">
    <source>
        <dbReference type="ARBA" id="ARBA00022692"/>
    </source>
</evidence>
<dbReference type="Gene3D" id="1.20.1250.20">
    <property type="entry name" value="MFS general substrate transporter like domains"/>
    <property type="match status" value="1"/>
</dbReference>
<comment type="caution">
    <text evidence="8">The sequence shown here is derived from an EMBL/GenBank/DDBJ whole genome shotgun (WGS) entry which is preliminary data.</text>
</comment>
<sequence length="566" mass="60960">MAVEARSSSPELSEKIGTSAASSNILSGGETKSEKCNGVENPEQPEVAKKEYPTGAKFWLIIMSLLCVSILGGLDFSIIGVAVPAMTQEYNTMSDVAWYNVSYRLTACATQFAWGQLFTLFPLRPTFLSTIVIFLVGSAISASAPLSAVFILGRTITGVGSAGILTGLFATLAEVTPLHVRPIYTGVISGFEAIALIAAPILGGVLTQDVTWRWCFYINLPIGSAVIVALAFNLPNTKPECSNNLTWKELLYKLDIFGTLALIASIACLFMALSWAGTRFMWSQWQIIILLVFFVLCLAIFCYDQFKKGDSAALPPRLLKQRSVISATLFTFCLNGALGVLQYYLPIYFQIVRDYSPASSGYMLLPILVGFNIFLLAQGFLTTWLGYYVPHMILSSILTSIGAGLITTWTANTSLARVIVYQGIFGCGSGLAFEVPQIAAQAVLPEADATLGISITLFAQNFGGALFISVAQQVFSNRILAGLQGKVPGLSAETIQNLGLVDLGQSSFATGSQDVINSLEDAFIQTWYIAVVLSCLTAVFSLLMEWRSVKQTSATPPAEVLETIHG</sequence>
<dbReference type="Proteomes" id="UP001408356">
    <property type="component" value="Unassembled WGS sequence"/>
</dbReference>
<feature type="transmembrane region" description="Helical" evidence="6">
    <location>
        <begin position="324"/>
        <end position="344"/>
    </location>
</feature>
<keyword evidence="3 6" id="KW-1133">Transmembrane helix</keyword>
<dbReference type="EMBL" id="JARVKF010000400">
    <property type="protein sequence ID" value="KAK9417248.1"/>
    <property type="molecule type" value="Genomic_DNA"/>
</dbReference>
<feature type="transmembrane region" description="Helical" evidence="6">
    <location>
        <begin position="282"/>
        <end position="303"/>
    </location>
</feature>
<dbReference type="PANTHER" id="PTHR23501:SF198">
    <property type="entry name" value="AZOLE RESISTANCE PROTEIN 1-RELATED"/>
    <property type="match status" value="1"/>
</dbReference>
<dbReference type="Gene3D" id="1.20.1720.10">
    <property type="entry name" value="Multidrug resistance protein D"/>
    <property type="match status" value="1"/>
</dbReference>
<dbReference type="InterPro" id="IPR011701">
    <property type="entry name" value="MFS"/>
</dbReference>
<dbReference type="SUPFAM" id="SSF103473">
    <property type="entry name" value="MFS general substrate transporter"/>
    <property type="match status" value="1"/>
</dbReference>
<protein>
    <submittedName>
        <fullName evidence="8">Major facilitator superfamily (MFS) profile domain-containing protein</fullName>
    </submittedName>
</protein>
<feature type="transmembrane region" description="Helical" evidence="6">
    <location>
        <begin position="183"/>
        <end position="205"/>
    </location>
</feature>
<feature type="domain" description="Major facilitator superfamily (MFS) profile" evidence="7">
    <location>
        <begin position="61"/>
        <end position="549"/>
    </location>
</feature>